<dbReference type="GeneID" id="5485039"/>
<protein>
    <submittedName>
        <fullName evidence="1">Uncharacterized protein</fullName>
    </submittedName>
</protein>
<evidence type="ECO:0000313" key="1">
    <source>
        <dbReference type="EMBL" id="EDN94329.1"/>
    </source>
</evidence>
<evidence type="ECO:0000313" key="2">
    <source>
        <dbReference type="Proteomes" id="UP000001312"/>
    </source>
</evidence>
<accession>A7EXY7</accession>
<keyword evidence="2" id="KW-1185">Reference proteome</keyword>
<organism evidence="1 2">
    <name type="scientific">Sclerotinia sclerotiorum (strain ATCC 18683 / 1980 / Ss-1)</name>
    <name type="common">White mold</name>
    <name type="synonym">Whetzelinia sclerotiorum</name>
    <dbReference type="NCBI Taxonomy" id="665079"/>
    <lineage>
        <taxon>Eukaryota</taxon>
        <taxon>Fungi</taxon>
        <taxon>Dikarya</taxon>
        <taxon>Ascomycota</taxon>
        <taxon>Pezizomycotina</taxon>
        <taxon>Leotiomycetes</taxon>
        <taxon>Helotiales</taxon>
        <taxon>Sclerotiniaceae</taxon>
        <taxon>Sclerotinia</taxon>
    </lineage>
</organism>
<reference evidence="2" key="1">
    <citation type="journal article" date="2011" name="PLoS Genet.">
        <title>Genomic analysis of the necrotrophic fungal pathogens Sclerotinia sclerotiorum and Botrytis cinerea.</title>
        <authorList>
            <person name="Amselem J."/>
            <person name="Cuomo C.A."/>
            <person name="van Kan J.A."/>
            <person name="Viaud M."/>
            <person name="Benito E.P."/>
            <person name="Couloux A."/>
            <person name="Coutinho P.M."/>
            <person name="de Vries R.P."/>
            <person name="Dyer P.S."/>
            <person name="Fillinger S."/>
            <person name="Fournier E."/>
            <person name="Gout L."/>
            <person name="Hahn M."/>
            <person name="Kohn L."/>
            <person name="Lapalu N."/>
            <person name="Plummer K.M."/>
            <person name="Pradier J.M."/>
            <person name="Quevillon E."/>
            <person name="Sharon A."/>
            <person name="Simon A."/>
            <person name="ten Have A."/>
            <person name="Tudzynski B."/>
            <person name="Tudzynski P."/>
            <person name="Wincker P."/>
            <person name="Andrew M."/>
            <person name="Anthouard V."/>
            <person name="Beever R.E."/>
            <person name="Beffa R."/>
            <person name="Benoit I."/>
            <person name="Bouzid O."/>
            <person name="Brault B."/>
            <person name="Chen Z."/>
            <person name="Choquer M."/>
            <person name="Collemare J."/>
            <person name="Cotton P."/>
            <person name="Danchin E.G."/>
            <person name="Da Silva C."/>
            <person name="Gautier A."/>
            <person name="Giraud C."/>
            <person name="Giraud T."/>
            <person name="Gonzalez C."/>
            <person name="Grossetete S."/>
            <person name="Guldener U."/>
            <person name="Henrissat B."/>
            <person name="Howlett B.J."/>
            <person name="Kodira C."/>
            <person name="Kretschmer M."/>
            <person name="Lappartient A."/>
            <person name="Leroch M."/>
            <person name="Levis C."/>
            <person name="Mauceli E."/>
            <person name="Neuveglise C."/>
            <person name="Oeser B."/>
            <person name="Pearson M."/>
            <person name="Poulain J."/>
            <person name="Poussereau N."/>
            <person name="Quesneville H."/>
            <person name="Rascle C."/>
            <person name="Schumacher J."/>
            <person name="Segurens B."/>
            <person name="Sexton A."/>
            <person name="Silva E."/>
            <person name="Sirven C."/>
            <person name="Soanes D.M."/>
            <person name="Talbot N.J."/>
            <person name="Templeton M."/>
            <person name="Yandava C."/>
            <person name="Yarden O."/>
            <person name="Zeng Q."/>
            <person name="Rollins J.A."/>
            <person name="Lebrun M.H."/>
            <person name="Dickman M."/>
        </authorList>
    </citation>
    <scope>NUCLEOTIDE SEQUENCE [LARGE SCALE GENOMIC DNA]</scope>
    <source>
        <strain evidence="2">ATCC 18683 / 1980 / Ss-1</strain>
    </source>
</reference>
<name>A7EXY7_SCLS1</name>
<dbReference type="EMBL" id="CH476635">
    <property type="protein sequence ID" value="EDN94329.1"/>
    <property type="molecule type" value="Genomic_DNA"/>
</dbReference>
<sequence length="174" mass="18991">MPLYYITYWLLKGVSYHACDICSMTDLEALLSRIQTTIIIKAASSPPLAGLKTSNATTIGCTENSLTCAAKCPSLGNGTGKFDSVYAENIVNACMCCIEAMINEETHELVQCSEVAGEAFNGEPVELRSFDRLVWCLAGDNKPPEKTIVVPMELPSEGIMWVFSAETKKPDRKL</sequence>
<dbReference type="AlphaFoldDB" id="A7EXY7"/>
<dbReference type="KEGG" id="ssl:SS1G_10202"/>
<gene>
    <name evidence="1" type="ORF">SS1G_10202</name>
</gene>
<dbReference type="HOGENOM" id="CLU_1541024_0_0_1"/>
<dbReference type="InParanoid" id="A7EXY7"/>
<dbReference type="Proteomes" id="UP000001312">
    <property type="component" value="Unassembled WGS sequence"/>
</dbReference>
<proteinExistence type="predicted"/>
<dbReference type="RefSeq" id="XP_001588655.1">
    <property type="nucleotide sequence ID" value="XM_001588605.1"/>
</dbReference>